<evidence type="ECO:0000313" key="2">
    <source>
        <dbReference type="EMBL" id="MCD1293639.1"/>
    </source>
</evidence>
<accession>A0AAP2W5S6</accession>
<proteinExistence type="predicted"/>
<dbReference type="InterPro" id="IPR011051">
    <property type="entry name" value="RmlC_Cupin_sf"/>
</dbReference>
<dbReference type="Gene3D" id="2.60.120.10">
    <property type="entry name" value="Jelly Rolls"/>
    <property type="match status" value="1"/>
</dbReference>
<dbReference type="CDD" id="cd02208">
    <property type="entry name" value="cupin_RmlC-like"/>
    <property type="match status" value="1"/>
</dbReference>
<gene>
    <name evidence="2" type="ORF">CUJ83_01345</name>
</gene>
<feature type="domain" description="Cupin type-2" evidence="1">
    <location>
        <begin position="57"/>
        <end position="116"/>
    </location>
</feature>
<reference evidence="2 3" key="1">
    <citation type="submission" date="2017-11" db="EMBL/GenBank/DDBJ databases">
        <title>Isolation and Characterization of Family Methanocellaceae Species from Potential Methane Hydrate Area Offshore Southwestern Taiwan.</title>
        <authorList>
            <person name="Zhang W.-L."/>
            <person name="Chen W.-C."/>
            <person name="Lai M.-C."/>
            <person name="Chen S.-C."/>
        </authorList>
    </citation>
    <scope>NUCLEOTIDE SEQUENCE [LARGE SCALE GENOMIC DNA]</scope>
    <source>
        <strain evidence="2 3">CWC-04</strain>
    </source>
</reference>
<evidence type="ECO:0000313" key="3">
    <source>
        <dbReference type="Proteomes" id="UP001320159"/>
    </source>
</evidence>
<dbReference type="AlphaFoldDB" id="A0AAP2W5S6"/>
<comment type="caution">
    <text evidence="2">The sequence shown here is derived from an EMBL/GenBank/DDBJ whole genome shotgun (WGS) entry which is preliminary data.</text>
</comment>
<protein>
    <submittedName>
        <fullName evidence="2">Cupin domain-containing protein</fullName>
    </submittedName>
</protein>
<name>A0AAP2W5S6_9EURY</name>
<dbReference type="Pfam" id="PF07883">
    <property type="entry name" value="Cupin_2"/>
    <property type="match status" value="1"/>
</dbReference>
<dbReference type="InterPro" id="IPR014710">
    <property type="entry name" value="RmlC-like_jellyroll"/>
</dbReference>
<sequence>MGQKNAIELFSSGSIIFPGKYVDAAKLPWYEHPAFMGVFLKDLVTAADTRGAFSCHIVKIKKGFDVGEHSHNAEWEFNETLEGTGFFVINGKKYACTPGFSYATPPGMTHIVSAPNEDVYLLAKFIPALK</sequence>
<organism evidence="2 3">
    <name type="scientific">Methanooceanicella nereidis</name>
    <dbReference type="NCBI Taxonomy" id="2052831"/>
    <lineage>
        <taxon>Archaea</taxon>
        <taxon>Methanobacteriati</taxon>
        <taxon>Methanobacteriota</taxon>
        <taxon>Stenosarchaea group</taxon>
        <taxon>Methanomicrobia</taxon>
        <taxon>Methanocellales</taxon>
        <taxon>Methanocellaceae</taxon>
        <taxon>Methanooceanicella</taxon>
    </lineage>
</organism>
<dbReference type="RefSeq" id="WP_230739712.1">
    <property type="nucleotide sequence ID" value="NZ_PGCK01000001.1"/>
</dbReference>
<keyword evidence="3" id="KW-1185">Reference proteome</keyword>
<evidence type="ECO:0000259" key="1">
    <source>
        <dbReference type="Pfam" id="PF07883"/>
    </source>
</evidence>
<dbReference type="SUPFAM" id="SSF51182">
    <property type="entry name" value="RmlC-like cupins"/>
    <property type="match status" value="1"/>
</dbReference>
<dbReference type="InterPro" id="IPR013096">
    <property type="entry name" value="Cupin_2"/>
</dbReference>
<dbReference type="EMBL" id="PGCK01000001">
    <property type="protein sequence ID" value="MCD1293639.1"/>
    <property type="molecule type" value="Genomic_DNA"/>
</dbReference>
<dbReference type="Proteomes" id="UP001320159">
    <property type="component" value="Unassembled WGS sequence"/>
</dbReference>